<proteinExistence type="predicted"/>
<dbReference type="Proteomes" id="UP000267821">
    <property type="component" value="Unassembled WGS sequence"/>
</dbReference>
<dbReference type="AlphaFoldDB" id="A0A3N4LML7"/>
<evidence type="ECO:0000313" key="2">
    <source>
        <dbReference type="Proteomes" id="UP000267821"/>
    </source>
</evidence>
<name>A0A3N4LML7_9PEZI</name>
<dbReference type="InParanoid" id="A0A3N4LML7"/>
<protein>
    <submittedName>
        <fullName evidence="1">Uncharacterized protein</fullName>
    </submittedName>
</protein>
<dbReference type="EMBL" id="ML121550">
    <property type="protein sequence ID" value="RPB22749.1"/>
    <property type="molecule type" value="Genomic_DNA"/>
</dbReference>
<evidence type="ECO:0000313" key="1">
    <source>
        <dbReference type="EMBL" id="RPB22749.1"/>
    </source>
</evidence>
<gene>
    <name evidence="1" type="ORF">L211DRAFT_839465</name>
</gene>
<reference evidence="1 2" key="1">
    <citation type="journal article" date="2018" name="Nat. Ecol. Evol.">
        <title>Pezizomycetes genomes reveal the molecular basis of ectomycorrhizal truffle lifestyle.</title>
        <authorList>
            <person name="Murat C."/>
            <person name="Payen T."/>
            <person name="Noel B."/>
            <person name="Kuo A."/>
            <person name="Morin E."/>
            <person name="Chen J."/>
            <person name="Kohler A."/>
            <person name="Krizsan K."/>
            <person name="Balestrini R."/>
            <person name="Da Silva C."/>
            <person name="Montanini B."/>
            <person name="Hainaut M."/>
            <person name="Levati E."/>
            <person name="Barry K.W."/>
            <person name="Belfiori B."/>
            <person name="Cichocki N."/>
            <person name="Clum A."/>
            <person name="Dockter R.B."/>
            <person name="Fauchery L."/>
            <person name="Guy J."/>
            <person name="Iotti M."/>
            <person name="Le Tacon F."/>
            <person name="Lindquist E.A."/>
            <person name="Lipzen A."/>
            <person name="Malagnac F."/>
            <person name="Mello A."/>
            <person name="Molinier V."/>
            <person name="Miyauchi S."/>
            <person name="Poulain J."/>
            <person name="Riccioni C."/>
            <person name="Rubini A."/>
            <person name="Sitrit Y."/>
            <person name="Splivallo R."/>
            <person name="Traeger S."/>
            <person name="Wang M."/>
            <person name="Zifcakova L."/>
            <person name="Wipf D."/>
            <person name="Zambonelli A."/>
            <person name="Paolocci F."/>
            <person name="Nowrousian M."/>
            <person name="Ottonello S."/>
            <person name="Baldrian P."/>
            <person name="Spatafora J.W."/>
            <person name="Henrissat B."/>
            <person name="Nagy L.G."/>
            <person name="Aury J.M."/>
            <person name="Wincker P."/>
            <person name="Grigoriev I.V."/>
            <person name="Bonfante P."/>
            <person name="Martin F.M."/>
        </authorList>
    </citation>
    <scope>NUCLEOTIDE SEQUENCE [LARGE SCALE GENOMIC DNA]</scope>
    <source>
        <strain evidence="1 2">ATCC MYA-4762</strain>
    </source>
</reference>
<organism evidence="1 2">
    <name type="scientific">Terfezia boudieri ATCC MYA-4762</name>
    <dbReference type="NCBI Taxonomy" id="1051890"/>
    <lineage>
        <taxon>Eukaryota</taxon>
        <taxon>Fungi</taxon>
        <taxon>Dikarya</taxon>
        <taxon>Ascomycota</taxon>
        <taxon>Pezizomycotina</taxon>
        <taxon>Pezizomycetes</taxon>
        <taxon>Pezizales</taxon>
        <taxon>Pezizaceae</taxon>
        <taxon>Terfezia</taxon>
    </lineage>
</organism>
<accession>A0A3N4LML7</accession>
<keyword evidence="2" id="KW-1185">Reference proteome</keyword>
<sequence length="90" mass="10768">MTNPRPCSYRNCPLTNHYNYAHRPYAHHHRDRCVSDYHNHSNRPRLEQRRLLSQLNSHPADHDHHPVWRKMVLSAGDAVTYTGQNRFFIP</sequence>